<evidence type="ECO:0000256" key="1">
    <source>
        <dbReference type="ARBA" id="ARBA00022723"/>
    </source>
</evidence>
<evidence type="ECO:0000256" key="7">
    <source>
        <dbReference type="SAM" id="MobiDB-lite"/>
    </source>
</evidence>
<feature type="domain" description="RING-type" evidence="8">
    <location>
        <begin position="487"/>
        <end position="527"/>
    </location>
</feature>
<feature type="coiled-coil region" evidence="6">
    <location>
        <begin position="548"/>
        <end position="575"/>
    </location>
</feature>
<comment type="caution">
    <text evidence="9">The sequence shown here is derived from an EMBL/GenBank/DDBJ whole genome shotgun (WGS) entry which is preliminary data.</text>
</comment>
<evidence type="ECO:0000313" key="9">
    <source>
        <dbReference type="EMBL" id="GFH46355.1"/>
    </source>
</evidence>
<dbReference type="PROSITE" id="PS50297">
    <property type="entry name" value="ANK_REP_REGION"/>
    <property type="match status" value="1"/>
</dbReference>
<dbReference type="InterPro" id="IPR013083">
    <property type="entry name" value="Znf_RING/FYVE/PHD"/>
</dbReference>
<keyword evidence="4" id="KW-0040">ANK repeat</keyword>
<evidence type="ECO:0000256" key="3">
    <source>
        <dbReference type="ARBA" id="ARBA00022833"/>
    </source>
</evidence>
<keyword evidence="3" id="KW-0862">Zinc</keyword>
<dbReference type="AlphaFoldDB" id="A0AAD3H0Y9"/>
<proteinExistence type="predicted"/>
<feature type="compositionally biased region" description="Low complexity" evidence="7">
    <location>
        <begin position="25"/>
        <end position="36"/>
    </location>
</feature>
<dbReference type="Proteomes" id="UP001054902">
    <property type="component" value="Unassembled WGS sequence"/>
</dbReference>
<gene>
    <name evidence="9" type="ORF">CTEN210_02829</name>
</gene>
<evidence type="ECO:0000256" key="4">
    <source>
        <dbReference type="PROSITE-ProRule" id="PRU00023"/>
    </source>
</evidence>
<dbReference type="InterPro" id="IPR002110">
    <property type="entry name" value="Ankyrin_rpt"/>
</dbReference>
<keyword evidence="1" id="KW-0479">Metal-binding</keyword>
<name>A0AAD3H0Y9_9STRA</name>
<sequence>MEEGHGLNSHLIPSDDNEEDHSTNSSSSSSSSSASSQQGRNEDLEEGEETGDELDPNEKEWLEETSEKMISACRSSSWETFEEFLSDKTISKRKKKLVLDNTNCTDMALKSTHRLKILGNLVKIEGAEAIISFWNKEGIHSAVMSQDVSYDFFKLLVDIGGKNLFTMKTTIPHLRGKSPFHIYLGRGGKCPKIIDLLVQEGGTELLEMIDEDGYSVVDHCNQSQRALVMLSCQKFLYYEPNIDKHIENLQSDEVTPKEVEDWIREWKLDDLKNFLDNKDIPKDSKKRCFLYREPLRQKNLFQVFCRSLGPVDIAKRIIDLMGTEIIFDTNEIGSTCLHDACDPFEILDLESLREEQYALIDYLVSCGGKKLLLQTNNYGHTALHKLLQLMDLDKPNIDVIKLLSQIGGKDLLLIQNDAGDTALHLASTQDEQDKEIISLLVHYGGPTLRNIEDKTGSKAEEYWSEEVEEYINLSIRALPALSRDLECPICYHTMSDVHFIPQCCHRFCKKCLEKSFKRNGDTCPVCRTQFVLGDVRKDPLLGNFAIVAKEKEDENQRLRKELQALREEITTLKKRKHNEL</sequence>
<dbReference type="SMART" id="SM00184">
    <property type="entry name" value="RING"/>
    <property type="match status" value="1"/>
</dbReference>
<dbReference type="PANTHER" id="PTHR12109:SF3">
    <property type="entry name" value="RING FINGER PROTEIN 141"/>
    <property type="match status" value="1"/>
</dbReference>
<dbReference type="Gene3D" id="1.25.40.20">
    <property type="entry name" value="Ankyrin repeat-containing domain"/>
    <property type="match status" value="1"/>
</dbReference>
<protein>
    <recommendedName>
        <fullName evidence="8">RING-type domain-containing protein</fullName>
    </recommendedName>
</protein>
<evidence type="ECO:0000256" key="2">
    <source>
        <dbReference type="ARBA" id="ARBA00022771"/>
    </source>
</evidence>
<feature type="repeat" description="ANK" evidence="4">
    <location>
        <begin position="418"/>
        <end position="444"/>
    </location>
</feature>
<dbReference type="PROSITE" id="PS50088">
    <property type="entry name" value="ANK_REPEAT"/>
    <property type="match status" value="1"/>
</dbReference>
<keyword evidence="6" id="KW-0175">Coiled coil</keyword>
<dbReference type="GO" id="GO:0008270">
    <property type="term" value="F:zinc ion binding"/>
    <property type="evidence" value="ECO:0007669"/>
    <property type="project" value="UniProtKB-KW"/>
</dbReference>
<dbReference type="PROSITE" id="PS50089">
    <property type="entry name" value="ZF_RING_2"/>
    <property type="match status" value="1"/>
</dbReference>
<dbReference type="PANTHER" id="PTHR12109">
    <property type="entry name" value="RING FINGER PROTEIN 141-RELATED"/>
    <property type="match status" value="1"/>
</dbReference>
<dbReference type="Gene3D" id="3.30.40.10">
    <property type="entry name" value="Zinc/RING finger domain, C3HC4 (zinc finger)"/>
    <property type="match status" value="1"/>
</dbReference>
<evidence type="ECO:0000259" key="8">
    <source>
        <dbReference type="PROSITE" id="PS50089"/>
    </source>
</evidence>
<dbReference type="InterPro" id="IPR017907">
    <property type="entry name" value="Znf_RING_CS"/>
</dbReference>
<dbReference type="GO" id="GO:0004842">
    <property type="term" value="F:ubiquitin-protein transferase activity"/>
    <property type="evidence" value="ECO:0007669"/>
    <property type="project" value="TreeGrafter"/>
</dbReference>
<dbReference type="CDD" id="cd16449">
    <property type="entry name" value="RING-HC"/>
    <property type="match status" value="1"/>
</dbReference>
<evidence type="ECO:0000313" key="10">
    <source>
        <dbReference type="Proteomes" id="UP001054902"/>
    </source>
</evidence>
<accession>A0AAD3H0Y9</accession>
<dbReference type="PROSITE" id="PS00518">
    <property type="entry name" value="ZF_RING_1"/>
    <property type="match status" value="1"/>
</dbReference>
<dbReference type="InterPro" id="IPR036770">
    <property type="entry name" value="Ankyrin_rpt-contain_sf"/>
</dbReference>
<feature type="region of interest" description="Disordered" evidence="7">
    <location>
        <begin position="1"/>
        <end position="57"/>
    </location>
</feature>
<feature type="compositionally biased region" description="Acidic residues" evidence="7">
    <location>
        <begin position="43"/>
        <end position="55"/>
    </location>
</feature>
<dbReference type="InterPro" id="IPR001841">
    <property type="entry name" value="Znf_RING"/>
</dbReference>
<evidence type="ECO:0000256" key="6">
    <source>
        <dbReference type="SAM" id="Coils"/>
    </source>
</evidence>
<organism evidence="9 10">
    <name type="scientific">Chaetoceros tenuissimus</name>
    <dbReference type="NCBI Taxonomy" id="426638"/>
    <lineage>
        <taxon>Eukaryota</taxon>
        <taxon>Sar</taxon>
        <taxon>Stramenopiles</taxon>
        <taxon>Ochrophyta</taxon>
        <taxon>Bacillariophyta</taxon>
        <taxon>Coscinodiscophyceae</taxon>
        <taxon>Chaetocerotophycidae</taxon>
        <taxon>Chaetocerotales</taxon>
        <taxon>Chaetocerotaceae</taxon>
        <taxon>Chaetoceros</taxon>
    </lineage>
</organism>
<dbReference type="SUPFAM" id="SSF57850">
    <property type="entry name" value="RING/U-box"/>
    <property type="match status" value="1"/>
</dbReference>
<dbReference type="SMART" id="SM00248">
    <property type="entry name" value="ANK"/>
    <property type="match status" value="4"/>
</dbReference>
<dbReference type="GO" id="GO:0051865">
    <property type="term" value="P:protein autoubiquitination"/>
    <property type="evidence" value="ECO:0007669"/>
    <property type="project" value="TreeGrafter"/>
</dbReference>
<evidence type="ECO:0000256" key="5">
    <source>
        <dbReference type="PROSITE-ProRule" id="PRU00175"/>
    </source>
</evidence>
<keyword evidence="2 5" id="KW-0863">Zinc-finger</keyword>
<reference evidence="9 10" key="1">
    <citation type="journal article" date="2021" name="Sci. Rep.">
        <title>The genome of the diatom Chaetoceros tenuissimus carries an ancient integrated fragment of an extant virus.</title>
        <authorList>
            <person name="Hongo Y."/>
            <person name="Kimura K."/>
            <person name="Takaki Y."/>
            <person name="Yoshida Y."/>
            <person name="Baba S."/>
            <person name="Kobayashi G."/>
            <person name="Nagasaki K."/>
            <person name="Hano T."/>
            <person name="Tomaru Y."/>
        </authorList>
    </citation>
    <scope>NUCLEOTIDE SEQUENCE [LARGE SCALE GENOMIC DNA]</scope>
    <source>
        <strain evidence="9 10">NIES-3715</strain>
    </source>
</reference>
<dbReference type="EMBL" id="BLLK01000022">
    <property type="protein sequence ID" value="GFH46355.1"/>
    <property type="molecule type" value="Genomic_DNA"/>
</dbReference>
<keyword evidence="10" id="KW-1185">Reference proteome</keyword>
<dbReference type="Pfam" id="PF00023">
    <property type="entry name" value="Ank"/>
    <property type="match status" value="1"/>
</dbReference>
<dbReference type="SUPFAM" id="SSF48403">
    <property type="entry name" value="Ankyrin repeat"/>
    <property type="match status" value="1"/>
</dbReference>
<dbReference type="InterPro" id="IPR047126">
    <property type="entry name" value="RNF141-like"/>
</dbReference>
<dbReference type="Pfam" id="PF13639">
    <property type="entry name" value="zf-RING_2"/>
    <property type="match status" value="1"/>
</dbReference>